<dbReference type="Proteomes" id="UP001427805">
    <property type="component" value="Unassembled WGS sequence"/>
</dbReference>
<protein>
    <submittedName>
        <fullName evidence="2">MarR family transcriptional regulator</fullName>
    </submittedName>
</protein>
<dbReference type="PANTHER" id="PTHR33164">
    <property type="entry name" value="TRANSCRIPTIONAL REGULATOR, MARR FAMILY"/>
    <property type="match status" value="1"/>
</dbReference>
<name>A0ABV0B6B3_9SPHN</name>
<dbReference type="Pfam" id="PF12802">
    <property type="entry name" value="MarR_2"/>
    <property type="match status" value="1"/>
</dbReference>
<dbReference type="SMART" id="SM00347">
    <property type="entry name" value="HTH_MARR"/>
    <property type="match status" value="1"/>
</dbReference>
<accession>A0ABV0B6B3</accession>
<organism evidence="2 3">
    <name type="scientific">Sphingomonas rustica</name>
    <dbReference type="NCBI Taxonomy" id="3103142"/>
    <lineage>
        <taxon>Bacteria</taxon>
        <taxon>Pseudomonadati</taxon>
        <taxon>Pseudomonadota</taxon>
        <taxon>Alphaproteobacteria</taxon>
        <taxon>Sphingomonadales</taxon>
        <taxon>Sphingomonadaceae</taxon>
        <taxon>Sphingomonas</taxon>
    </lineage>
</organism>
<dbReference type="InterPro" id="IPR039422">
    <property type="entry name" value="MarR/SlyA-like"/>
</dbReference>
<sequence length="148" mass="16754">MPTTLKLDEFLPYRLSIVSNLVSDTVAEAYRALFGLKISEWRLVAVLAEDGAMSQQALCGRTHMDKVTVSRAAIALADRRLVERAPNPDDQRSHLLGLSEEGWRLYEQIAPEALQMEQRIFADIDPAELVRFREMLDRIQSGAEALRE</sequence>
<dbReference type="Gene3D" id="1.10.10.10">
    <property type="entry name" value="Winged helix-like DNA-binding domain superfamily/Winged helix DNA-binding domain"/>
    <property type="match status" value="1"/>
</dbReference>
<dbReference type="PANTHER" id="PTHR33164:SF57">
    <property type="entry name" value="MARR-FAMILY TRANSCRIPTIONAL REGULATOR"/>
    <property type="match status" value="1"/>
</dbReference>
<comment type="caution">
    <text evidence="2">The sequence shown here is derived from an EMBL/GenBank/DDBJ whole genome shotgun (WGS) entry which is preliminary data.</text>
</comment>
<dbReference type="InterPro" id="IPR036390">
    <property type="entry name" value="WH_DNA-bd_sf"/>
</dbReference>
<proteinExistence type="predicted"/>
<evidence type="ECO:0000313" key="3">
    <source>
        <dbReference type="Proteomes" id="UP001427805"/>
    </source>
</evidence>
<dbReference type="RefSeq" id="WP_346245517.1">
    <property type="nucleotide sequence ID" value="NZ_JBDIZK010000002.1"/>
</dbReference>
<gene>
    <name evidence="2" type="ORF">TPR58_05020</name>
</gene>
<dbReference type="InterPro" id="IPR000835">
    <property type="entry name" value="HTH_MarR-typ"/>
</dbReference>
<feature type="domain" description="HTH marR-type" evidence="1">
    <location>
        <begin position="8"/>
        <end position="141"/>
    </location>
</feature>
<evidence type="ECO:0000313" key="2">
    <source>
        <dbReference type="EMBL" id="MEN3746518.1"/>
    </source>
</evidence>
<dbReference type="SUPFAM" id="SSF46785">
    <property type="entry name" value="Winged helix' DNA-binding domain"/>
    <property type="match status" value="1"/>
</dbReference>
<dbReference type="PROSITE" id="PS50995">
    <property type="entry name" value="HTH_MARR_2"/>
    <property type="match status" value="1"/>
</dbReference>
<reference evidence="2 3" key="1">
    <citation type="submission" date="2024-05" db="EMBL/GenBank/DDBJ databases">
        <title>Sphingomonas sp. HF-S3 16S ribosomal RNA gene Genome sequencing and assembly.</title>
        <authorList>
            <person name="Lee H."/>
        </authorList>
    </citation>
    <scope>NUCLEOTIDE SEQUENCE [LARGE SCALE GENOMIC DNA]</scope>
    <source>
        <strain evidence="2 3">HF-S3</strain>
    </source>
</reference>
<keyword evidence="3" id="KW-1185">Reference proteome</keyword>
<evidence type="ECO:0000259" key="1">
    <source>
        <dbReference type="PROSITE" id="PS50995"/>
    </source>
</evidence>
<dbReference type="EMBL" id="JBDIZK010000002">
    <property type="protein sequence ID" value="MEN3746518.1"/>
    <property type="molecule type" value="Genomic_DNA"/>
</dbReference>
<dbReference type="InterPro" id="IPR036388">
    <property type="entry name" value="WH-like_DNA-bd_sf"/>
</dbReference>